<dbReference type="GO" id="GO:0003677">
    <property type="term" value="F:DNA binding"/>
    <property type="evidence" value="ECO:0007669"/>
    <property type="project" value="TreeGrafter"/>
</dbReference>
<dbReference type="STRING" id="991905.SL003B_1715"/>
<dbReference type="NCBIfam" id="TIGR00675">
    <property type="entry name" value="dcm"/>
    <property type="match status" value="1"/>
</dbReference>
<dbReference type="EC" id="2.1.1.37" evidence="8"/>
<comment type="catalytic activity">
    <reaction evidence="5 8">
        <text>a 2'-deoxycytidine in DNA + S-adenosyl-L-methionine = a 5-methyl-2'-deoxycytidine in DNA + S-adenosyl-L-homocysteine + H(+)</text>
        <dbReference type="Rhea" id="RHEA:13681"/>
        <dbReference type="Rhea" id="RHEA-COMP:11369"/>
        <dbReference type="Rhea" id="RHEA-COMP:11370"/>
        <dbReference type="ChEBI" id="CHEBI:15378"/>
        <dbReference type="ChEBI" id="CHEBI:57856"/>
        <dbReference type="ChEBI" id="CHEBI:59789"/>
        <dbReference type="ChEBI" id="CHEBI:85452"/>
        <dbReference type="ChEBI" id="CHEBI:85454"/>
        <dbReference type="EC" id="2.1.1.37"/>
    </reaction>
</comment>
<protein>
    <recommendedName>
        <fullName evidence="8">Cytosine-specific methyltransferase</fullName>
        <ecNumber evidence="8">2.1.1.37</ecNumber>
    </recommendedName>
</protein>
<dbReference type="GO" id="GO:0009307">
    <property type="term" value="P:DNA restriction-modification system"/>
    <property type="evidence" value="ECO:0007669"/>
    <property type="project" value="UniProtKB-KW"/>
</dbReference>
<dbReference type="SUPFAM" id="SSF53335">
    <property type="entry name" value="S-adenosyl-L-methionine-dependent methyltransferases"/>
    <property type="match status" value="1"/>
</dbReference>
<dbReference type="InterPro" id="IPR050390">
    <property type="entry name" value="C5-Methyltransferase"/>
</dbReference>
<reference evidence="9 10" key="1">
    <citation type="journal article" date="2011" name="J. Bacteriol.">
        <title>Complete genome sequence of Polymorphum gilvum SL003B-26A1T, a crude oil-degrading bacterium from oil-polluted saline soil.</title>
        <authorList>
            <person name="Li S.G."/>
            <person name="Tang Y.Q."/>
            <person name="Nie Y."/>
            <person name="Cai M."/>
            <person name="Wu X.L."/>
        </authorList>
    </citation>
    <scope>NUCLEOTIDE SEQUENCE [LARGE SCALE GENOMIC DNA]</scope>
    <source>
        <strain evidence="10">LMG 25793 / CGMCC 1.9160 / SL003B-26A1</strain>
    </source>
</reference>
<dbReference type="PANTHER" id="PTHR10629:SF52">
    <property type="entry name" value="DNA (CYTOSINE-5)-METHYLTRANSFERASE 1"/>
    <property type="match status" value="1"/>
</dbReference>
<accession>F2J5Q9</accession>
<dbReference type="AlphaFoldDB" id="F2J5Q9"/>
<dbReference type="KEGG" id="pgv:SL003B_1715"/>
<dbReference type="InterPro" id="IPR029063">
    <property type="entry name" value="SAM-dependent_MTases_sf"/>
</dbReference>
<organism evidence="9 10">
    <name type="scientific">Polymorphum gilvum (strain LMG 25793 / CGMCC 1.9160 / SL003B-26A1)</name>
    <dbReference type="NCBI Taxonomy" id="991905"/>
    <lineage>
        <taxon>Bacteria</taxon>
        <taxon>Pseudomonadati</taxon>
        <taxon>Pseudomonadota</taxon>
        <taxon>Alphaproteobacteria</taxon>
        <taxon>Rhodobacterales</taxon>
        <taxon>Paracoccaceae</taxon>
        <taxon>Polymorphum</taxon>
    </lineage>
</organism>
<dbReference type="PROSITE" id="PS00095">
    <property type="entry name" value="C5_MTASE_2"/>
    <property type="match status" value="1"/>
</dbReference>
<gene>
    <name evidence="9" type="ordered locus">SL003B_1715</name>
</gene>
<evidence type="ECO:0000256" key="4">
    <source>
        <dbReference type="ARBA" id="ARBA00022747"/>
    </source>
</evidence>
<dbReference type="GO" id="GO:0032259">
    <property type="term" value="P:methylation"/>
    <property type="evidence" value="ECO:0007669"/>
    <property type="project" value="UniProtKB-KW"/>
</dbReference>
<dbReference type="Gene3D" id="3.90.120.10">
    <property type="entry name" value="DNA Methylase, subunit A, domain 2"/>
    <property type="match status" value="2"/>
</dbReference>
<evidence type="ECO:0000256" key="6">
    <source>
        <dbReference type="PROSITE-ProRule" id="PRU01016"/>
    </source>
</evidence>
<sequence length="418" mass="45477">MRAESLSEIRYTERRTTVAASHRCVDLFAGAGGLAVGFRSAGWGIVAGNDVDPDAAQTFRLNFPEASFFEGPVSKLAADELLADCGIERGDLDCLVGGPPCQSFSHNNHHRSAVDERARLFEHYLTLVGALNPKTLVMENVPGILSIDGGRVVDEILASLKELGFDAVVGRLSAEEFGTPQLRRRVFIVASRIGAASELLPNPTHWSPALAKWGGPKERPAGATKRPVTVWQAIGDLPEIENGGGVQIAPWASSHPTTTYQREMRRAAPQLYNHVCHALASVNLDRIVHVPEGGNWRNVPRDLLPAGMKRARLQDHTKRYGRLSRGGFASTILTKCDPHWGAYVHPTQDRTISVREAARLQGFPDSFRFAGDNLSKHYTQVGNAVPIQVAQAIGSAVLAHVRQHDVKVAKARSLKRAA</sequence>
<evidence type="ECO:0000313" key="9">
    <source>
        <dbReference type="EMBL" id="ADZ72758.1"/>
    </source>
</evidence>
<dbReference type="InterPro" id="IPR001525">
    <property type="entry name" value="C5_MeTfrase"/>
</dbReference>
<dbReference type="HOGENOM" id="CLU_006958_2_2_5"/>
<proteinExistence type="inferred from homology"/>
<dbReference type="PANTHER" id="PTHR10629">
    <property type="entry name" value="CYTOSINE-SPECIFIC METHYLTRANSFERASE"/>
    <property type="match status" value="1"/>
</dbReference>
<evidence type="ECO:0000256" key="7">
    <source>
        <dbReference type="RuleBase" id="RU000416"/>
    </source>
</evidence>
<dbReference type="GO" id="GO:0003886">
    <property type="term" value="F:DNA (cytosine-5-)-methyltransferase activity"/>
    <property type="evidence" value="ECO:0007669"/>
    <property type="project" value="UniProtKB-EC"/>
</dbReference>
<dbReference type="OrthoDB" id="9813719at2"/>
<keyword evidence="4" id="KW-0680">Restriction system</keyword>
<feature type="active site" evidence="6">
    <location>
        <position position="101"/>
    </location>
</feature>
<dbReference type="GO" id="GO:0044027">
    <property type="term" value="P:negative regulation of gene expression via chromosomal CpG island methylation"/>
    <property type="evidence" value="ECO:0007669"/>
    <property type="project" value="TreeGrafter"/>
</dbReference>
<dbReference type="eggNOG" id="COG0270">
    <property type="taxonomic scope" value="Bacteria"/>
</dbReference>
<evidence type="ECO:0000256" key="5">
    <source>
        <dbReference type="ARBA" id="ARBA00047422"/>
    </source>
</evidence>
<dbReference type="PRINTS" id="PR00105">
    <property type="entry name" value="C5METTRFRASE"/>
</dbReference>
<comment type="similarity">
    <text evidence="6 7">Belongs to the class I-like SAM-binding methyltransferase superfamily. C5-methyltransferase family.</text>
</comment>
<evidence type="ECO:0000313" key="10">
    <source>
        <dbReference type="Proteomes" id="UP000008130"/>
    </source>
</evidence>
<dbReference type="PROSITE" id="PS51679">
    <property type="entry name" value="SAM_MT_C5"/>
    <property type="match status" value="1"/>
</dbReference>
<dbReference type="PROSITE" id="PS00094">
    <property type="entry name" value="C5_MTASE_1"/>
    <property type="match status" value="1"/>
</dbReference>
<dbReference type="REBASE" id="33904">
    <property type="entry name" value="M.Pgi3ORF1715P"/>
</dbReference>
<dbReference type="Pfam" id="PF00145">
    <property type="entry name" value="DNA_methylase"/>
    <property type="match status" value="1"/>
</dbReference>
<evidence type="ECO:0000256" key="1">
    <source>
        <dbReference type="ARBA" id="ARBA00022603"/>
    </source>
</evidence>
<dbReference type="InterPro" id="IPR031303">
    <property type="entry name" value="C5_meth_CS"/>
</dbReference>
<dbReference type="Proteomes" id="UP000008130">
    <property type="component" value="Chromosome"/>
</dbReference>
<keyword evidence="10" id="KW-1185">Reference proteome</keyword>
<name>F2J5Q9_POLGS</name>
<keyword evidence="3 6" id="KW-0949">S-adenosyl-L-methionine</keyword>
<dbReference type="EMBL" id="CP002568">
    <property type="protein sequence ID" value="ADZ72758.1"/>
    <property type="molecule type" value="Genomic_DNA"/>
</dbReference>
<dbReference type="Gene3D" id="3.40.50.150">
    <property type="entry name" value="Vaccinia Virus protein VP39"/>
    <property type="match status" value="1"/>
</dbReference>
<keyword evidence="2 6" id="KW-0808">Transferase</keyword>
<evidence type="ECO:0000256" key="2">
    <source>
        <dbReference type="ARBA" id="ARBA00022679"/>
    </source>
</evidence>
<keyword evidence="1 6" id="KW-0489">Methyltransferase</keyword>
<evidence type="ECO:0000256" key="3">
    <source>
        <dbReference type="ARBA" id="ARBA00022691"/>
    </source>
</evidence>
<evidence type="ECO:0000256" key="8">
    <source>
        <dbReference type="RuleBase" id="RU000417"/>
    </source>
</evidence>
<dbReference type="InterPro" id="IPR018117">
    <property type="entry name" value="C5_DNA_meth_AS"/>
</dbReference>